<dbReference type="EMBL" id="JBHLWM010000008">
    <property type="protein sequence ID" value="MFC0243115.1"/>
    <property type="molecule type" value="Genomic_DNA"/>
</dbReference>
<feature type="domain" description="ChrR-like cupin" evidence="1">
    <location>
        <begin position="105"/>
        <end position="197"/>
    </location>
</feature>
<dbReference type="InterPro" id="IPR041916">
    <property type="entry name" value="Anti_sigma_zinc_sf"/>
</dbReference>
<dbReference type="Gene3D" id="1.10.10.1320">
    <property type="entry name" value="Anti-sigma factor, zinc-finger domain"/>
    <property type="match status" value="1"/>
</dbReference>
<dbReference type="RefSeq" id="WP_378391726.1">
    <property type="nucleotide sequence ID" value="NZ_JBHLWM010000008.1"/>
</dbReference>
<gene>
    <name evidence="3" type="ORF">ACFFJ6_21685</name>
</gene>
<protein>
    <submittedName>
        <fullName evidence="3">ChrR family anti-sigma-E factor</fullName>
    </submittedName>
</protein>
<dbReference type="Proteomes" id="UP001589775">
    <property type="component" value="Unassembled WGS sequence"/>
</dbReference>
<dbReference type="NCBIfam" id="TIGR02451">
    <property type="entry name" value="anti_sig_ChrR"/>
    <property type="match status" value="1"/>
</dbReference>
<evidence type="ECO:0000259" key="2">
    <source>
        <dbReference type="Pfam" id="PF13490"/>
    </source>
</evidence>
<dbReference type="Pfam" id="PF12973">
    <property type="entry name" value="Cupin_7"/>
    <property type="match status" value="1"/>
</dbReference>
<comment type="caution">
    <text evidence="3">The sequence shown here is derived from an EMBL/GenBank/DDBJ whole genome shotgun (WGS) entry which is preliminary data.</text>
</comment>
<dbReference type="InterPro" id="IPR014710">
    <property type="entry name" value="RmlC-like_jellyroll"/>
</dbReference>
<sequence>MSARHHIGDDLLLSYAAGTLDEASSLLVATHLALCPHCRARSAAAEAVGGELLEALPAAELSPGLMQSVLSRLRAEPVAAPAPVHGLPVSDIVIPEPLRSYLGGDLDTLRWTRVAPRVQQIVIDIPGCRPQARMLRFQGGTKVPTHSHGGRELTLVLSGSLCDEGVVLVRGDVAETDEQTEHQPHAGPDQDCICLAVTDAPLRFKNAWARLLQPLFRI</sequence>
<evidence type="ECO:0000313" key="3">
    <source>
        <dbReference type="EMBL" id="MFC0243115.1"/>
    </source>
</evidence>
<feature type="domain" description="Putative zinc-finger" evidence="2">
    <location>
        <begin position="10"/>
        <end position="39"/>
    </location>
</feature>
<dbReference type="SUPFAM" id="SSF51182">
    <property type="entry name" value="RmlC-like cupins"/>
    <property type="match status" value="1"/>
</dbReference>
<organism evidence="3 4">
    <name type="scientific">Rhodopseudomonas telluris</name>
    <dbReference type="NCBI Taxonomy" id="644215"/>
    <lineage>
        <taxon>Bacteria</taxon>
        <taxon>Pseudomonadati</taxon>
        <taxon>Pseudomonadota</taxon>
        <taxon>Alphaproteobacteria</taxon>
        <taxon>Hyphomicrobiales</taxon>
        <taxon>Nitrobacteraceae</taxon>
        <taxon>Rhodopseudomonas</taxon>
    </lineage>
</organism>
<dbReference type="InterPro" id="IPR012807">
    <property type="entry name" value="Anti-sigma_ChrR"/>
</dbReference>
<keyword evidence="4" id="KW-1185">Reference proteome</keyword>
<dbReference type="CDD" id="cd20301">
    <property type="entry name" value="cupin_ChrR"/>
    <property type="match status" value="1"/>
</dbReference>
<proteinExistence type="predicted"/>
<dbReference type="InterPro" id="IPR027383">
    <property type="entry name" value="Znf_put"/>
</dbReference>
<evidence type="ECO:0000313" key="4">
    <source>
        <dbReference type="Proteomes" id="UP001589775"/>
    </source>
</evidence>
<dbReference type="Pfam" id="PF13490">
    <property type="entry name" value="zf-HC2"/>
    <property type="match status" value="1"/>
</dbReference>
<name>A0ABV6EY37_9BRAD</name>
<dbReference type="Gene3D" id="2.60.120.10">
    <property type="entry name" value="Jelly Rolls"/>
    <property type="match status" value="1"/>
</dbReference>
<dbReference type="InterPro" id="IPR011051">
    <property type="entry name" value="RmlC_Cupin_sf"/>
</dbReference>
<accession>A0ABV6EY37</accession>
<evidence type="ECO:0000259" key="1">
    <source>
        <dbReference type="Pfam" id="PF12973"/>
    </source>
</evidence>
<reference evidence="3 4" key="1">
    <citation type="submission" date="2024-09" db="EMBL/GenBank/DDBJ databases">
        <authorList>
            <person name="Sun Q."/>
            <person name="Mori K."/>
        </authorList>
    </citation>
    <scope>NUCLEOTIDE SEQUENCE [LARGE SCALE GENOMIC DNA]</scope>
    <source>
        <strain evidence="3 4">KCTC 23279</strain>
    </source>
</reference>
<dbReference type="InterPro" id="IPR025979">
    <property type="entry name" value="ChrR-like_cupin_dom"/>
</dbReference>